<gene>
    <name evidence="9" type="ORF">TRUGW13939_09454</name>
</gene>
<dbReference type="InterPro" id="IPR019775">
    <property type="entry name" value="WD40_repeat_CS"/>
</dbReference>
<dbReference type="PANTHER" id="PTHR22847">
    <property type="entry name" value="WD40 REPEAT PROTEIN"/>
    <property type="match status" value="1"/>
</dbReference>
<dbReference type="EMBL" id="CP055902">
    <property type="protein sequence ID" value="QKX62295.1"/>
    <property type="molecule type" value="Genomic_DNA"/>
</dbReference>
<keyword evidence="2 7" id="KW-0853">WD repeat</keyword>
<dbReference type="SUPFAM" id="SSF53167">
    <property type="entry name" value="Purine and uridine phosphorylases"/>
    <property type="match status" value="1"/>
</dbReference>
<dbReference type="CDD" id="cd00200">
    <property type="entry name" value="WD40"/>
    <property type="match status" value="1"/>
</dbReference>
<dbReference type="SMART" id="SM00320">
    <property type="entry name" value="WD40"/>
    <property type="match status" value="12"/>
</dbReference>
<accession>A0A7H8R9W0</accession>
<evidence type="ECO:0000313" key="9">
    <source>
        <dbReference type="EMBL" id="QKX62295.1"/>
    </source>
</evidence>
<proteinExistence type="inferred from homology"/>
<feature type="repeat" description="WD" evidence="7">
    <location>
        <begin position="1375"/>
        <end position="1407"/>
    </location>
</feature>
<name>A0A7H8R9W0_TALRU</name>
<feature type="repeat" description="WD" evidence="7">
    <location>
        <begin position="1543"/>
        <end position="1584"/>
    </location>
</feature>
<feature type="repeat" description="WD" evidence="7">
    <location>
        <begin position="1417"/>
        <end position="1458"/>
    </location>
</feature>
<dbReference type="InterPro" id="IPR020472">
    <property type="entry name" value="WD40_PAC1"/>
</dbReference>
<dbReference type="GO" id="GO:0003824">
    <property type="term" value="F:catalytic activity"/>
    <property type="evidence" value="ECO:0007669"/>
    <property type="project" value="InterPro"/>
</dbReference>
<feature type="repeat" description="WD" evidence="7">
    <location>
        <begin position="1208"/>
        <end position="1249"/>
    </location>
</feature>
<comment type="subcellular location">
    <subcellularLocation>
        <location evidence="1">Mitochondrion outer membrane</location>
        <topology evidence="1">Peripheral membrane protein</topology>
        <orientation evidence="1">Cytoplasmic side</orientation>
    </subcellularLocation>
</comment>
<evidence type="ECO:0000256" key="5">
    <source>
        <dbReference type="ARBA" id="ARBA00039789"/>
    </source>
</evidence>
<dbReference type="PROSITE" id="PS50837">
    <property type="entry name" value="NACHT"/>
    <property type="match status" value="1"/>
</dbReference>
<dbReference type="InterPro" id="IPR000845">
    <property type="entry name" value="Nucleoside_phosphorylase_d"/>
</dbReference>
<feature type="repeat" description="WD" evidence="7">
    <location>
        <begin position="1292"/>
        <end position="1333"/>
    </location>
</feature>
<dbReference type="SUPFAM" id="SSF50978">
    <property type="entry name" value="WD40 repeat-like"/>
    <property type="match status" value="2"/>
</dbReference>
<dbReference type="Gene3D" id="2.130.10.10">
    <property type="entry name" value="YVTN repeat-like/Quinoprotein amine dehydrogenase"/>
    <property type="match status" value="5"/>
</dbReference>
<dbReference type="PROSITE" id="PS00678">
    <property type="entry name" value="WD_REPEATS_1"/>
    <property type="match status" value="3"/>
</dbReference>
<dbReference type="Gene3D" id="3.40.50.1580">
    <property type="entry name" value="Nucleoside phosphorylase domain"/>
    <property type="match status" value="1"/>
</dbReference>
<protein>
    <recommendedName>
        <fullName evidence="5">Mitochondrial division protein 1</fullName>
    </recommendedName>
</protein>
<evidence type="ECO:0000256" key="1">
    <source>
        <dbReference type="ARBA" id="ARBA00004570"/>
    </source>
</evidence>
<reference evidence="10" key="1">
    <citation type="submission" date="2020-06" db="EMBL/GenBank/DDBJ databases">
        <title>A chromosome-scale genome assembly of Talaromyces rugulosus W13939.</title>
        <authorList>
            <person name="Wang B."/>
            <person name="Guo L."/>
            <person name="Ye K."/>
            <person name="Wang L."/>
        </authorList>
    </citation>
    <scope>NUCLEOTIDE SEQUENCE [LARGE SCALE GENOMIC DNA]</scope>
    <source>
        <strain evidence="10">W13939</strain>
    </source>
</reference>
<dbReference type="InterPro" id="IPR036322">
    <property type="entry name" value="WD40_repeat_dom_sf"/>
</dbReference>
<dbReference type="GO" id="GO:0005634">
    <property type="term" value="C:nucleus"/>
    <property type="evidence" value="ECO:0007669"/>
    <property type="project" value="TreeGrafter"/>
</dbReference>
<sequence length="1681" mass="186899">MAFLTEEFCAMTASTASDRTIENEDLARASCRHSQINAIVRSAQQLVTALANLYNFERPRSTNSFIGVASIMAACIRTLALNLLFTTINGENTTDGGISDISNKCNDTTEEDGDNDVQSFVSGDSTKEYVKRAKAYRAGFPPDQVIPTKNVRLQNGEVVEGSDIDLEKGVVWNKNGEIPCLKNEIARKSKLEILPTDDQCEPSSAVQTTTDEDEFDYDALKEIPSEHITIAIFCALPYESVAVKYSLDEEFSCRSKALGPQRYIYSFGRIRNHNIVIARPHQMGTVKAAQCASTVSQQFPNIRFALIVGIGAGIPNLPEHDIRLGDVAISIPQENHPGVIQYDFGKYEKNTFVLKGSLDKPPPILISADGSLVEDETMKRSPLKRILKIIEKKSGFSRPNTADVLFEQDFHHVKESGDCSSCETSREKKVVYRQSRDNRYPVVHRGLILSGSGVIKNPLDRERLRRGHKDAICYEMEAAGIMDEIPCLVIRGICDYADTHKQDGWHHYAAAVAAAYCKAIISKVDHQDVEQTSNLKIDLTKLPIAEGASFGSFDNQHEEECLPGTRVELLQYISEWVDDLQGKGIFWLKGMAGTGKSTISRTVARSLQNKALLGASFFFKRGEGDRGDARKFFPTIIRQLVIKIPQLIPGVKKVLEGNPIIATQSLTEQFDKLILQPLSDIKSADHQPSTIIIVIDALDECKREDDIRVILRLLARAQVLNSSTRLRFFLTSRPETPVRLGFQRLADNNRQDLILHEIPKPVIQHDIGLYLKHRLSEIRESRFLPPGWPGEIHIQTLITMSVPLFISAATICRILGDLNWDPIDSLSEILTHQHEESWLGGTYLPVLNRLLTNQIDAKKQQLVAQFREIVGTIILLYSPLPISPLSELTGISKDLVIIRLGPLHSVLSVPNDDTTPVKLFHLSFRDFLLDSKTREKTPFWIDEKEIHHKLFMQCLKIMDRYLKRNICFVLEEGTQRTEIDDHSINQYLPFELEYSCRYWAYHLTQSKNPVHELNDAFQFLETHFLHWVEAMSILNIISEVVAAIDILHSITQDIKSKIPQFLHDAKRFILRNLQIVDSSPLQLYSSALMFAPENSIVRQKFIKDRPDWVRGLPKVDESWSAELQTLEGHSDRVGSVAFSPDGLLLASGSDDSTIKIWNTTGTLQQTLEGHSDKVNSVVFSPDGLLLASGSNDSTIKIWDTTGALQHTFESLIKRIMSVLFLPDNRLLASGYTGGIIELWDTTTRYPLTLGYLPDVYPLSMAFSIDGRLLALGCTNGILQLWDTISGTLHYALNGHSDSVFTVEFSPDGQLLAAGSRDNTFTLWDTVTGSLKKTFKCAATVGSVTFSSDGLLLAFGNSSSNIHLWNTVTEDYQQLSEANFGGVTSIKFSPNRQLLASGSAGNTVRLWDTSISVLQQASENHLGPVQCIAVSPNGQLFASGSNDRTIKIWDYTTGVLQKTLKGHLSIIESVIFSPDTRLLASCSDDNTIKLWDTATGTLENTLEGHLEEVYSVTFSSDGKLLASGSQDGTVRIWQVVTGALQMTFEGHLDGVLSVAFSLDNRLLASGSFDNTIMIWDVATGALKNTLKDHLEGVFSVALSPDGKLLASGSYDNEAKLWNISTGTLHQSLTLDGGVTDLNFTEDSCYLNTNLGTINIQTSYNNGTWFNLLSGTKVGLFIQKDHW</sequence>
<dbReference type="Pfam" id="PF01048">
    <property type="entry name" value="PNP_UDP_1"/>
    <property type="match status" value="1"/>
</dbReference>
<dbReference type="GO" id="GO:0009116">
    <property type="term" value="P:nucleoside metabolic process"/>
    <property type="evidence" value="ECO:0007669"/>
    <property type="project" value="InterPro"/>
</dbReference>
<keyword evidence="3" id="KW-0677">Repeat</keyword>
<dbReference type="PANTHER" id="PTHR22847:SF637">
    <property type="entry name" value="WD REPEAT DOMAIN 5B"/>
    <property type="match status" value="1"/>
</dbReference>
<organism evidence="9 10">
    <name type="scientific">Talaromyces rugulosus</name>
    <name type="common">Penicillium rugulosum</name>
    <dbReference type="NCBI Taxonomy" id="121627"/>
    <lineage>
        <taxon>Eukaryota</taxon>
        <taxon>Fungi</taxon>
        <taxon>Dikarya</taxon>
        <taxon>Ascomycota</taxon>
        <taxon>Pezizomycotina</taxon>
        <taxon>Eurotiomycetes</taxon>
        <taxon>Eurotiomycetidae</taxon>
        <taxon>Eurotiales</taxon>
        <taxon>Trichocomaceae</taxon>
        <taxon>Talaromyces</taxon>
        <taxon>Talaromyces sect. Islandici</taxon>
    </lineage>
</organism>
<dbReference type="Pfam" id="PF00400">
    <property type="entry name" value="WD40"/>
    <property type="match status" value="10"/>
</dbReference>
<feature type="repeat" description="WD" evidence="7">
    <location>
        <begin position="1126"/>
        <end position="1158"/>
    </location>
</feature>
<dbReference type="Pfam" id="PF24883">
    <property type="entry name" value="NPHP3_N"/>
    <property type="match status" value="1"/>
</dbReference>
<evidence type="ECO:0000256" key="4">
    <source>
        <dbReference type="ARBA" id="ARBA00038415"/>
    </source>
</evidence>
<evidence type="ECO:0000256" key="7">
    <source>
        <dbReference type="PROSITE-ProRule" id="PRU00221"/>
    </source>
</evidence>
<dbReference type="InterPro" id="IPR001680">
    <property type="entry name" value="WD40_rpt"/>
</dbReference>
<feature type="repeat" description="WD" evidence="7">
    <location>
        <begin position="1167"/>
        <end position="1199"/>
    </location>
</feature>
<dbReference type="InterPro" id="IPR027417">
    <property type="entry name" value="P-loop_NTPase"/>
</dbReference>
<dbReference type="SUPFAM" id="SSF52540">
    <property type="entry name" value="P-loop containing nucleoside triphosphate hydrolases"/>
    <property type="match status" value="1"/>
</dbReference>
<keyword evidence="10" id="KW-1185">Reference proteome</keyword>
<feature type="repeat" description="WD" evidence="7">
    <location>
        <begin position="1501"/>
        <end position="1542"/>
    </location>
</feature>
<comment type="function">
    <text evidence="6">Involved in mitochondrial fission. Acts as an adapter protein required to form mitochondrial fission complexes. Formation of these complexes is required to promote constriction and fission of the mitochondrial compartment at a late step in mitochondrial division.</text>
</comment>
<dbReference type="RefSeq" id="XP_035348469.1">
    <property type="nucleotide sequence ID" value="XM_035492576.1"/>
</dbReference>
<dbReference type="PROSITE" id="PS50294">
    <property type="entry name" value="WD_REPEATS_REGION"/>
    <property type="match status" value="9"/>
</dbReference>
<feature type="repeat" description="WD" evidence="7">
    <location>
        <begin position="1459"/>
        <end position="1500"/>
    </location>
</feature>
<evidence type="ECO:0000256" key="6">
    <source>
        <dbReference type="ARBA" id="ARBA00043913"/>
    </source>
</evidence>
<dbReference type="InterPro" id="IPR035994">
    <property type="entry name" value="Nucleoside_phosphorylase_sf"/>
</dbReference>
<evidence type="ECO:0000256" key="2">
    <source>
        <dbReference type="ARBA" id="ARBA00022574"/>
    </source>
</evidence>
<dbReference type="PRINTS" id="PR00320">
    <property type="entry name" value="GPROTEINBRPT"/>
</dbReference>
<dbReference type="InterPro" id="IPR007111">
    <property type="entry name" value="NACHT_NTPase"/>
</dbReference>
<evidence type="ECO:0000256" key="3">
    <source>
        <dbReference type="ARBA" id="ARBA00022737"/>
    </source>
</evidence>
<evidence type="ECO:0000313" key="10">
    <source>
        <dbReference type="Proteomes" id="UP000509510"/>
    </source>
</evidence>
<dbReference type="GeneID" id="55996937"/>
<dbReference type="InterPro" id="IPR015943">
    <property type="entry name" value="WD40/YVTN_repeat-like_dom_sf"/>
</dbReference>
<dbReference type="OrthoDB" id="1577640at2759"/>
<dbReference type="GO" id="GO:0005741">
    <property type="term" value="C:mitochondrial outer membrane"/>
    <property type="evidence" value="ECO:0007669"/>
    <property type="project" value="UniProtKB-SubCell"/>
</dbReference>
<dbReference type="Gene3D" id="3.40.50.300">
    <property type="entry name" value="P-loop containing nucleotide triphosphate hydrolases"/>
    <property type="match status" value="1"/>
</dbReference>
<dbReference type="KEGG" id="trg:TRUGW13939_09454"/>
<comment type="similarity">
    <text evidence="4">Belongs to the WD repeat MDV1/CAF4 family.</text>
</comment>
<dbReference type="GO" id="GO:1990234">
    <property type="term" value="C:transferase complex"/>
    <property type="evidence" value="ECO:0007669"/>
    <property type="project" value="UniProtKB-ARBA"/>
</dbReference>
<evidence type="ECO:0000259" key="8">
    <source>
        <dbReference type="PROSITE" id="PS50837"/>
    </source>
</evidence>
<feature type="repeat" description="WD" evidence="7">
    <location>
        <begin position="1585"/>
        <end position="1626"/>
    </location>
</feature>
<dbReference type="Proteomes" id="UP000509510">
    <property type="component" value="Chromosome V"/>
</dbReference>
<dbReference type="InterPro" id="IPR056884">
    <property type="entry name" value="NPHP3-like_N"/>
</dbReference>
<dbReference type="PROSITE" id="PS50082">
    <property type="entry name" value="WD_REPEATS_2"/>
    <property type="match status" value="10"/>
</dbReference>
<feature type="domain" description="NACHT" evidence="8">
    <location>
        <begin position="584"/>
        <end position="734"/>
    </location>
</feature>